<reference evidence="1 2" key="1">
    <citation type="submission" date="2017-05" db="EMBL/GenBank/DDBJ databases">
        <authorList>
            <person name="Varghese N."/>
            <person name="Submissions S."/>
        </authorList>
    </citation>
    <scope>NUCLEOTIDE SEQUENCE [LARGE SCALE GENOMIC DNA]</scope>
    <source>
        <strain evidence="1 2">SM16</strain>
    </source>
</reference>
<sequence>MTNDQELFAAIRALPHMAITKADGEYRITYRLASIALADQRQHSADWHRDHAERAAYYTNDRADALGTAKSLSAQMVRLLDRVTSKEAGK</sequence>
<gene>
    <name evidence="1" type="ORF">SAMN06296065_1406</name>
</gene>
<dbReference type="RefSeq" id="WP_257542308.1">
    <property type="nucleotide sequence ID" value="NZ_FXUI01000040.1"/>
</dbReference>
<proteinExistence type="predicted"/>
<protein>
    <submittedName>
        <fullName evidence="1">Uncharacterized protein</fullName>
    </submittedName>
</protein>
<comment type="caution">
    <text evidence="1">The sequence shown here is derived from an EMBL/GenBank/DDBJ whole genome shotgun (WGS) entry which is preliminary data.</text>
</comment>
<evidence type="ECO:0000313" key="2">
    <source>
        <dbReference type="Proteomes" id="UP001157910"/>
    </source>
</evidence>
<accession>A0ABY1QXM6</accession>
<dbReference type="Proteomes" id="UP001157910">
    <property type="component" value="Unassembled WGS sequence"/>
</dbReference>
<keyword evidence="2" id="KW-1185">Reference proteome</keyword>
<dbReference type="EMBL" id="FXUI01000040">
    <property type="protein sequence ID" value="SMP83122.1"/>
    <property type="molecule type" value="Genomic_DNA"/>
</dbReference>
<name>A0ABY1QXM6_9SPHN</name>
<evidence type="ECO:0000313" key="1">
    <source>
        <dbReference type="EMBL" id="SMP83122.1"/>
    </source>
</evidence>
<organism evidence="1 2">
    <name type="scientific">Novosphingobium panipatense</name>
    <dbReference type="NCBI Taxonomy" id="428991"/>
    <lineage>
        <taxon>Bacteria</taxon>
        <taxon>Pseudomonadati</taxon>
        <taxon>Pseudomonadota</taxon>
        <taxon>Alphaproteobacteria</taxon>
        <taxon>Sphingomonadales</taxon>
        <taxon>Sphingomonadaceae</taxon>
        <taxon>Novosphingobium</taxon>
    </lineage>
</organism>